<protein>
    <submittedName>
        <fullName evidence="11">Nodulation protein NfeD</fullName>
    </submittedName>
</protein>
<dbReference type="SUPFAM" id="SSF52096">
    <property type="entry name" value="ClpP/crotonase"/>
    <property type="match status" value="1"/>
</dbReference>
<evidence type="ECO:0000256" key="3">
    <source>
        <dbReference type="ARBA" id="ARBA00022989"/>
    </source>
</evidence>
<dbReference type="PANTHER" id="PTHR33507:SF4">
    <property type="entry name" value="NODULATION COMPETITIVENESS PROTEIN NFED"/>
    <property type="match status" value="1"/>
</dbReference>
<organism evidence="11 12">
    <name type="scientific">Microvirga puerhi</name>
    <dbReference type="NCBI Taxonomy" id="2876078"/>
    <lineage>
        <taxon>Bacteria</taxon>
        <taxon>Pseudomonadati</taxon>
        <taxon>Pseudomonadota</taxon>
        <taxon>Alphaproteobacteria</taxon>
        <taxon>Hyphomicrobiales</taxon>
        <taxon>Methylobacteriaceae</taxon>
        <taxon>Microvirga</taxon>
    </lineage>
</organism>
<evidence type="ECO:0000256" key="5">
    <source>
        <dbReference type="SAM" id="MobiDB-lite"/>
    </source>
</evidence>
<evidence type="ECO:0000256" key="2">
    <source>
        <dbReference type="ARBA" id="ARBA00022692"/>
    </source>
</evidence>
<dbReference type="Proteomes" id="UP000704176">
    <property type="component" value="Unassembled WGS sequence"/>
</dbReference>
<dbReference type="Pfam" id="PF25145">
    <property type="entry name" value="NfeD1b_N"/>
    <property type="match status" value="1"/>
</dbReference>
<keyword evidence="2 6" id="KW-0812">Transmembrane</keyword>
<reference evidence="11 12" key="1">
    <citation type="submission" date="2021-09" db="EMBL/GenBank/DDBJ databases">
        <title>The complete genome sequence of a new microorganism.</title>
        <authorList>
            <person name="Zi Z."/>
        </authorList>
    </citation>
    <scope>NUCLEOTIDE SEQUENCE [LARGE SCALE GENOMIC DNA]</scope>
    <source>
        <strain evidence="11 12">WGZ8</strain>
    </source>
</reference>
<dbReference type="InterPro" id="IPR056739">
    <property type="entry name" value="NfeD_membrane"/>
</dbReference>
<evidence type="ECO:0000256" key="6">
    <source>
        <dbReference type="SAM" id="Phobius"/>
    </source>
</evidence>
<feature type="region of interest" description="Disordered" evidence="5">
    <location>
        <begin position="137"/>
        <end position="170"/>
    </location>
</feature>
<dbReference type="EMBL" id="JAIRBM010000004">
    <property type="protein sequence ID" value="MBZ6076065.1"/>
    <property type="molecule type" value="Genomic_DNA"/>
</dbReference>
<comment type="caution">
    <text evidence="11">The sequence shown here is derived from an EMBL/GenBank/DDBJ whole genome shotgun (WGS) entry which is preliminary data.</text>
</comment>
<sequence>MFRAITTALTLLLCAVACAVMGLPRTGSAQIRDEAGIAILLDVRGAIGPATTEYIARGLQEAEGRHARLVIMRIDTPGGLESAMRDINRDILASPIPVIAYVAPSGARAASAGTYMVYASHLAAMAPGTNIGAATPVEIGGGMLPSGRDKDGKDQGQQSGEDNASTMARKATNDAVASIRALAEIHGRNAEWAEKAVREAASLSASAAKDADVVEIVASDLPDLLAQANGRTVRVQGNPLRLDTKGLVIVPIAPTWRTQILTIITDPNVAYILLLVGMYGVIFEFFNPGSFFPGVAGTISLLIGLFALNLLPTNYAGLGLIALGAALIVAETFTSSFVLGIGGVIALAVGSLLLFDTGVPGFTLSPLVILTATAATALLLLAAGTVAMRAYRRRVVTGEGVLTENQAEVVEWSGAEGWVMVNGERWRARAASSLLPEQQVRVVARKGLTLVVEPAPELPIEPSRSG</sequence>
<evidence type="ECO:0000256" key="1">
    <source>
        <dbReference type="ARBA" id="ARBA00004141"/>
    </source>
</evidence>
<feature type="transmembrane region" description="Helical" evidence="6">
    <location>
        <begin position="269"/>
        <end position="286"/>
    </location>
</feature>
<comment type="subcellular location">
    <subcellularLocation>
        <location evidence="1">Membrane</location>
        <topology evidence="1">Multi-pass membrane protein</topology>
    </subcellularLocation>
</comment>
<dbReference type="Pfam" id="PF01957">
    <property type="entry name" value="NfeD"/>
    <property type="match status" value="1"/>
</dbReference>
<proteinExistence type="predicted"/>
<dbReference type="PANTHER" id="PTHR33507">
    <property type="entry name" value="INNER MEMBRANE PROTEIN YBBJ"/>
    <property type="match status" value="1"/>
</dbReference>
<keyword evidence="3 6" id="KW-1133">Transmembrane helix</keyword>
<dbReference type="Gene3D" id="3.90.226.10">
    <property type="entry name" value="2-enoyl-CoA Hydratase, Chain A, domain 1"/>
    <property type="match status" value="1"/>
</dbReference>
<dbReference type="Gene3D" id="2.40.50.140">
    <property type="entry name" value="Nucleic acid-binding proteins"/>
    <property type="match status" value="1"/>
</dbReference>
<evidence type="ECO:0000313" key="11">
    <source>
        <dbReference type="EMBL" id="MBZ6076065.1"/>
    </source>
</evidence>
<evidence type="ECO:0000259" key="8">
    <source>
        <dbReference type="Pfam" id="PF01957"/>
    </source>
</evidence>
<feature type="domain" description="NfeD integral membrane" evidence="9">
    <location>
        <begin position="268"/>
        <end position="381"/>
    </location>
</feature>
<name>A0ABS7VLV7_9HYPH</name>
<evidence type="ECO:0000259" key="10">
    <source>
        <dbReference type="Pfam" id="PF25145"/>
    </source>
</evidence>
<dbReference type="InterPro" id="IPR012340">
    <property type="entry name" value="NA-bd_OB-fold"/>
</dbReference>
<gene>
    <name evidence="11" type="ORF">K9B37_07150</name>
</gene>
<feature type="domain" description="NfeD-like C-terminal" evidence="8">
    <location>
        <begin position="406"/>
        <end position="454"/>
    </location>
</feature>
<evidence type="ECO:0000259" key="9">
    <source>
        <dbReference type="Pfam" id="PF24961"/>
    </source>
</evidence>
<accession>A0ABS7VLV7</accession>
<feature type="chain" id="PRO_5045876519" evidence="7">
    <location>
        <begin position="20"/>
        <end position="466"/>
    </location>
</feature>
<feature type="transmembrane region" description="Helical" evidence="6">
    <location>
        <begin position="337"/>
        <end position="355"/>
    </location>
</feature>
<dbReference type="CDD" id="cd07020">
    <property type="entry name" value="Clp_protease_NfeD_1"/>
    <property type="match status" value="1"/>
</dbReference>
<dbReference type="Pfam" id="PF24961">
    <property type="entry name" value="NfeD_membrane"/>
    <property type="match status" value="1"/>
</dbReference>
<keyword evidence="7" id="KW-0732">Signal</keyword>
<feature type="domain" description="NfeD1b N-terminal" evidence="10">
    <location>
        <begin position="46"/>
        <end position="230"/>
    </location>
</feature>
<feature type="transmembrane region" description="Helical" evidence="6">
    <location>
        <begin position="367"/>
        <end position="387"/>
    </location>
</feature>
<evidence type="ECO:0000256" key="4">
    <source>
        <dbReference type="ARBA" id="ARBA00023136"/>
    </source>
</evidence>
<dbReference type="InterPro" id="IPR029045">
    <property type="entry name" value="ClpP/crotonase-like_dom_sf"/>
</dbReference>
<dbReference type="InterPro" id="IPR052165">
    <property type="entry name" value="Membrane_assoc_protease"/>
</dbReference>
<evidence type="ECO:0000256" key="7">
    <source>
        <dbReference type="SAM" id="SignalP"/>
    </source>
</evidence>
<keyword evidence="12" id="KW-1185">Reference proteome</keyword>
<feature type="signal peptide" evidence="7">
    <location>
        <begin position="1"/>
        <end position="19"/>
    </location>
</feature>
<dbReference type="RefSeq" id="WP_224312378.1">
    <property type="nucleotide sequence ID" value="NZ_JAIRBM010000004.1"/>
</dbReference>
<dbReference type="InterPro" id="IPR056738">
    <property type="entry name" value="NfeD1b_N"/>
</dbReference>
<evidence type="ECO:0000313" key="12">
    <source>
        <dbReference type="Proteomes" id="UP000704176"/>
    </source>
</evidence>
<feature type="compositionally biased region" description="Polar residues" evidence="5">
    <location>
        <begin position="155"/>
        <end position="166"/>
    </location>
</feature>
<keyword evidence="4 6" id="KW-0472">Membrane</keyword>
<dbReference type="InterPro" id="IPR002810">
    <property type="entry name" value="NfeD-like_C"/>
</dbReference>
<dbReference type="SUPFAM" id="SSF141322">
    <property type="entry name" value="NfeD domain-like"/>
    <property type="match status" value="1"/>
</dbReference>